<accession>X0ZPZ7</accession>
<comment type="caution">
    <text evidence="1">The sequence shown here is derived from an EMBL/GenBank/DDBJ whole genome shotgun (WGS) entry which is preliminary data.</text>
</comment>
<evidence type="ECO:0000313" key="1">
    <source>
        <dbReference type="EMBL" id="GAG60142.1"/>
    </source>
</evidence>
<gene>
    <name evidence="1" type="ORF">S01H4_19951</name>
</gene>
<dbReference type="AlphaFoldDB" id="X0ZPZ7"/>
<organism evidence="1">
    <name type="scientific">marine sediment metagenome</name>
    <dbReference type="NCBI Taxonomy" id="412755"/>
    <lineage>
        <taxon>unclassified sequences</taxon>
        <taxon>metagenomes</taxon>
        <taxon>ecological metagenomes</taxon>
    </lineage>
</organism>
<sequence length="109" mass="12868">MQIIKTKYGNDGRAFWWTLLEILGNTTGHYYDINETDGKFRPCQECRKKLHDDFFERPQSTLTEAEKVEIYKYLMTSGKSYREVAKKFSVYVGVVANLKKKYQPRKVTV</sequence>
<reference evidence="1" key="1">
    <citation type="journal article" date="2014" name="Front. Microbiol.">
        <title>High frequency of phylogenetically diverse reductive dehalogenase-homologous genes in deep subseafloor sedimentary metagenomes.</title>
        <authorList>
            <person name="Kawai M."/>
            <person name="Futagami T."/>
            <person name="Toyoda A."/>
            <person name="Takaki Y."/>
            <person name="Nishi S."/>
            <person name="Hori S."/>
            <person name="Arai W."/>
            <person name="Tsubouchi T."/>
            <person name="Morono Y."/>
            <person name="Uchiyama I."/>
            <person name="Ito T."/>
            <person name="Fujiyama A."/>
            <person name="Inagaki F."/>
            <person name="Takami H."/>
        </authorList>
    </citation>
    <scope>NUCLEOTIDE SEQUENCE</scope>
    <source>
        <strain evidence="1">Expedition CK06-06</strain>
    </source>
</reference>
<dbReference type="EMBL" id="BART01008933">
    <property type="protein sequence ID" value="GAG60142.1"/>
    <property type="molecule type" value="Genomic_DNA"/>
</dbReference>
<protein>
    <submittedName>
        <fullName evidence="1">Uncharacterized protein</fullName>
    </submittedName>
</protein>
<proteinExistence type="predicted"/>
<name>X0ZPZ7_9ZZZZ</name>